<dbReference type="EMBL" id="BMAO01004869">
    <property type="protein sequence ID" value="GFQ97570.1"/>
    <property type="molecule type" value="Genomic_DNA"/>
</dbReference>
<protein>
    <submittedName>
        <fullName evidence="1">Uncharacterized protein</fullName>
    </submittedName>
</protein>
<dbReference type="AlphaFoldDB" id="A0A8X6G5X1"/>
<dbReference type="Proteomes" id="UP000887116">
    <property type="component" value="Unassembled WGS sequence"/>
</dbReference>
<evidence type="ECO:0000313" key="1">
    <source>
        <dbReference type="EMBL" id="GFQ97570.1"/>
    </source>
</evidence>
<name>A0A8X6G5X1_TRICU</name>
<organism evidence="1 2">
    <name type="scientific">Trichonephila clavata</name>
    <name type="common">Joro spider</name>
    <name type="synonym">Nephila clavata</name>
    <dbReference type="NCBI Taxonomy" id="2740835"/>
    <lineage>
        <taxon>Eukaryota</taxon>
        <taxon>Metazoa</taxon>
        <taxon>Ecdysozoa</taxon>
        <taxon>Arthropoda</taxon>
        <taxon>Chelicerata</taxon>
        <taxon>Arachnida</taxon>
        <taxon>Araneae</taxon>
        <taxon>Araneomorphae</taxon>
        <taxon>Entelegynae</taxon>
        <taxon>Araneoidea</taxon>
        <taxon>Nephilidae</taxon>
        <taxon>Trichonephila</taxon>
    </lineage>
</organism>
<comment type="caution">
    <text evidence="1">The sequence shown here is derived from an EMBL/GenBank/DDBJ whole genome shotgun (WGS) entry which is preliminary data.</text>
</comment>
<proteinExistence type="predicted"/>
<sequence length="107" mass="11919">MMQEDDESDHKIGSQNFCTGQAKAIAEEIADKAPSYGPKGNYTFGIETGVDPWIYNLFATLQKFFGVEPTSNNISALDLLKTNESVKSSNMFLIESLSEKKNRKFSN</sequence>
<evidence type="ECO:0000313" key="2">
    <source>
        <dbReference type="Proteomes" id="UP000887116"/>
    </source>
</evidence>
<reference evidence="1" key="1">
    <citation type="submission" date="2020-07" db="EMBL/GenBank/DDBJ databases">
        <title>Multicomponent nature underlies the extraordinary mechanical properties of spider dragline silk.</title>
        <authorList>
            <person name="Kono N."/>
            <person name="Nakamura H."/>
            <person name="Mori M."/>
            <person name="Yoshida Y."/>
            <person name="Ohtoshi R."/>
            <person name="Malay A.D."/>
            <person name="Moran D.A.P."/>
            <person name="Tomita M."/>
            <person name="Numata K."/>
            <person name="Arakawa K."/>
        </authorList>
    </citation>
    <scope>NUCLEOTIDE SEQUENCE</scope>
</reference>
<gene>
    <name evidence="1" type="ORF">TNCT_445301</name>
</gene>
<keyword evidence="2" id="KW-1185">Reference proteome</keyword>
<accession>A0A8X6G5X1</accession>